<feature type="region of interest" description="Disordered" evidence="1">
    <location>
        <begin position="45"/>
        <end position="99"/>
    </location>
</feature>
<sequence length="179" mass="20667">MKKELSKVPAIEVSLNEIAKSIDLMRLQSEKQQQLLFTIIETSSRERSTMSGQVTESVAKETEKAKGKEIDASSSKMAESDRNFGYDRNERKIDSDDGSHDRNKFKKIEMPVFTGEDSDSWLFRADRYFQIHKLTESEKMLVSTVSFDGPALNWYRSQEERDKFTSWSNMKETISTISI</sequence>
<evidence type="ECO:0000313" key="4">
    <source>
        <dbReference type="Proteomes" id="UP000321393"/>
    </source>
</evidence>
<reference evidence="4 5" key="1">
    <citation type="submission" date="2019-08" db="EMBL/GenBank/DDBJ databases">
        <title>Draft genome sequences of two oriental melons (Cucumis melo L. var makuwa).</title>
        <authorList>
            <person name="Kwon S.-Y."/>
        </authorList>
    </citation>
    <scope>NUCLEOTIDE SEQUENCE [LARGE SCALE GENOMIC DNA]</scope>
    <source>
        <strain evidence="5">cv. Chang Bougi</strain>
        <strain evidence="4">cv. SW 3</strain>
        <tissue evidence="3">Leaf</tissue>
    </source>
</reference>
<proteinExistence type="predicted"/>
<feature type="compositionally biased region" description="Basic and acidic residues" evidence="1">
    <location>
        <begin position="58"/>
        <end position="71"/>
    </location>
</feature>
<dbReference type="Proteomes" id="UP000321947">
    <property type="component" value="Unassembled WGS sequence"/>
</dbReference>
<protein>
    <submittedName>
        <fullName evidence="3">Transposon Tf2-1 polyprotein isoform X1</fullName>
    </submittedName>
</protein>
<accession>A0A5D3BU40</accession>
<comment type="caution">
    <text evidence="3">The sequence shown here is derived from an EMBL/GenBank/DDBJ whole genome shotgun (WGS) entry which is preliminary data.</text>
</comment>
<evidence type="ECO:0000313" key="2">
    <source>
        <dbReference type="EMBL" id="KAA0056333.1"/>
    </source>
</evidence>
<feature type="compositionally biased region" description="Basic and acidic residues" evidence="1">
    <location>
        <begin position="78"/>
        <end position="99"/>
    </location>
</feature>
<evidence type="ECO:0000313" key="3">
    <source>
        <dbReference type="EMBL" id="TYK03183.1"/>
    </source>
</evidence>
<evidence type="ECO:0000313" key="5">
    <source>
        <dbReference type="Proteomes" id="UP000321947"/>
    </source>
</evidence>
<dbReference type="AlphaFoldDB" id="A0A5D3BU40"/>
<evidence type="ECO:0000256" key="1">
    <source>
        <dbReference type="SAM" id="MobiDB-lite"/>
    </source>
</evidence>
<dbReference type="OrthoDB" id="1749511at2759"/>
<gene>
    <name evidence="3" type="ORF">E5676_scaffold11G00880</name>
    <name evidence="2" type="ORF">E6C27_scaffold186G00240</name>
</gene>
<organism evidence="3 5">
    <name type="scientific">Cucumis melo var. makuwa</name>
    <name type="common">Oriental melon</name>
    <dbReference type="NCBI Taxonomy" id="1194695"/>
    <lineage>
        <taxon>Eukaryota</taxon>
        <taxon>Viridiplantae</taxon>
        <taxon>Streptophyta</taxon>
        <taxon>Embryophyta</taxon>
        <taxon>Tracheophyta</taxon>
        <taxon>Spermatophyta</taxon>
        <taxon>Magnoliopsida</taxon>
        <taxon>eudicotyledons</taxon>
        <taxon>Gunneridae</taxon>
        <taxon>Pentapetalae</taxon>
        <taxon>rosids</taxon>
        <taxon>fabids</taxon>
        <taxon>Cucurbitales</taxon>
        <taxon>Cucurbitaceae</taxon>
        <taxon>Benincaseae</taxon>
        <taxon>Cucumis</taxon>
    </lineage>
</organism>
<dbReference type="EMBL" id="SSTD01015294">
    <property type="protein sequence ID" value="TYK03183.1"/>
    <property type="molecule type" value="Genomic_DNA"/>
</dbReference>
<dbReference type="EMBL" id="SSTE01007511">
    <property type="protein sequence ID" value="KAA0056333.1"/>
    <property type="molecule type" value="Genomic_DNA"/>
</dbReference>
<name>A0A5D3BU40_CUCMM</name>
<dbReference type="Proteomes" id="UP000321393">
    <property type="component" value="Unassembled WGS sequence"/>
</dbReference>